<keyword evidence="2" id="KW-1185">Reference proteome</keyword>
<gene>
    <name evidence="1" type="ORF">EV690_3018</name>
</gene>
<dbReference type="InterPro" id="IPR005019">
    <property type="entry name" value="Adenine_glyco"/>
</dbReference>
<proteinExistence type="predicted"/>
<dbReference type="Pfam" id="PF03352">
    <property type="entry name" value="Adenine_glyco"/>
    <property type="match status" value="1"/>
</dbReference>
<dbReference type="AlphaFoldDB" id="A0A4R1J8Q1"/>
<accession>A0A4R1J8Q1</accession>
<dbReference type="InterPro" id="IPR052891">
    <property type="entry name" value="DNA-3mA_glycosylase"/>
</dbReference>
<comment type="caution">
    <text evidence="1">The sequence shown here is derived from an EMBL/GenBank/DDBJ whole genome shotgun (WGS) entry which is preliminary data.</text>
</comment>
<dbReference type="RefSeq" id="WP_224054980.1">
    <property type="nucleotide sequence ID" value="NZ_OU594967.1"/>
</dbReference>
<dbReference type="Gene3D" id="1.10.340.30">
    <property type="entry name" value="Hypothetical protein, domain 2"/>
    <property type="match status" value="1"/>
</dbReference>
<dbReference type="GO" id="GO:0006284">
    <property type="term" value="P:base-excision repair"/>
    <property type="evidence" value="ECO:0007669"/>
    <property type="project" value="InterPro"/>
</dbReference>
<dbReference type="EMBL" id="SMGD01000016">
    <property type="protein sequence ID" value="TCK46870.1"/>
    <property type="molecule type" value="Genomic_DNA"/>
</dbReference>
<dbReference type="SUPFAM" id="SSF48150">
    <property type="entry name" value="DNA-glycosylase"/>
    <property type="match status" value="1"/>
</dbReference>
<dbReference type="Proteomes" id="UP000295565">
    <property type="component" value="Unassembled WGS sequence"/>
</dbReference>
<sequence>MSLNIGCKVVVESYQSLYQRAAERKGSIEALEKLLSKPRTNDELMAIDDSAWLEEFTRKIFQSGFYWSVVDAKWAGFQEVFWHFSIEKLLLMPPEMLERKASDPRIIRNFKKVKTIRDNCLMIHDIAQKHGSFSTFIANFPSEDIVQLWNELKIHGARLGGNTGAYALRAMGKDTFVLSRDIEGYCRACDVIDGGLHSKRSHLAIQAMFLQFQEQSGRSYQELSQLVAYSFGDNIVGWQN</sequence>
<reference evidence="1 2" key="1">
    <citation type="submission" date="2019-03" db="EMBL/GenBank/DDBJ databases">
        <title>Genomic Encyclopedia of Type Strains, Phase IV (KMG-IV): sequencing the most valuable type-strain genomes for metagenomic binning, comparative biology and taxonomic classification.</title>
        <authorList>
            <person name="Goeker M."/>
        </authorList>
    </citation>
    <scope>NUCLEOTIDE SEQUENCE [LARGE SCALE GENOMIC DNA]</scope>
    <source>
        <strain evidence="1 2">DSM 18577</strain>
    </source>
</reference>
<dbReference type="InterPro" id="IPR011257">
    <property type="entry name" value="DNA_glycosylase"/>
</dbReference>
<evidence type="ECO:0000313" key="1">
    <source>
        <dbReference type="EMBL" id="TCK46870.1"/>
    </source>
</evidence>
<dbReference type="GO" id="GO:0008725">
    <property type="term" value="F:DNA-3-methyladenine glycosylase activity"/>
    <property type="evidence" value="ECO:0007669"/>
    <property type="project" value="InterPro"/>
</dbReference>
<protein>
    <submittedName>
        <fullName evidence="1">DNA-3-methyladenine glycosylase I</fullName>
    </submittedName>
</protein>
<organism evidence="1 2">
    <name type="scientific">Celerinatantimonas diazotrophica</name>
    <dbReference type="NCBI Taxonomy" id="412034"/>
    <lineage>
        <taxon>Bacteria</taxon>
        <taxon>Pseudomonadati</taxon>
        <taxon>Pseudomonadota</taxon>
        <taxon>Gammaproteobacteria</taxon>
        <taxon>Celerinatantimonadaceae</taxon>
        <taxon>Celerinatantimonas</taxon>
    </lineage>
</organism>
<dbReference type="PANTHER" id="PTHR30037:SF3">
    <property type="entry name" value="BLR0857 PROTEIN"/>
    <property type="match status" value="1"/>
</dbReference>
<dbReference type="PANTHER" id="PTHR30037">
    <property type="entry name" value="DNA-3-METHYLADENINE GLYCOSYLASE 1"/>
    <property type="match status" value="1"/>
</dbReference>
<evidence type="ECO:0000313" key="2">
    <source>
        <dbReference type="Proteomes" id="UP000295565"/>
    </source>
</evidence>
<name>A0A4R1J8Q1_9GAMM</name>